<evidence type="ECO:0000256" key="1">
    <source>
        <dbReference type="SAM" id="Coils"/>
    </source>
</evidence>
<keyword evidence="3" id="KW-1185">Reference proteome</keyword>
<feature type="coiled-coil region" evidence="1">
    <location>
        <begin position="118"/>
        <end position="152"/>
    </location>
</feature>
<sequence length="204" mass="24274">MEKACFNVGDKVKITSSKTRGKEVTGIVVINDEQWKDPRFKNMTRYTVLLDKEYDGILLFKMNIKLFDIEKIPSKYREYDGNRYIYTDEQEMTKIDTLDKIIININNKAFFEEPEKDIGVTVEEVIEAVEKLKELEKELKMIDNDIVYIEKKAFKSLELLFSEQYKSSYSHYIPYDFLGVVKDTREKKRLECVEQRKKIESFIK</sequence>
<reference evidence="3" key="1">
    <citation type="journal article" date="2018" name="MSphere">
        <title>Fusobacterium Genomics Using MinION and Illumina Sequencing Enables Genome Completion and Correction.</title>
        <authorList>
            <person name="Todd S.M."/>
            <person name="Settlage R.E."/>
            <person name="Lahmers K.K."/>
            <person name="Slade D.J."/>
        </authorList>
    </citation>
    <scope>NUCLEOTIDE SEQUENCE [LARGE SCALE GENOMIC DNA]</scope>
    <source>
        <strain evidence="3">ATCC 27725</strain>
    </source>
</reference>
<name>A0ABM6U816_FUSVA</name>
<evidence type="ECO:0000313" key="2">
    <source>
        <dbReference type="EMBL" id="AVQ32606.1"/>
    </source>
</evidence>
<gene>
    <name evidence="2" type="ORF">C4N18_15270</name>
</gene>
<keyword evidence="2" id="KW-0614">Plasmid</keyword>
<dbReference type="RefSeq" id="WP_005950159.1">
    <property type="nucleotide sequence ID" value="NZ_CP028104.1"/>
</dbReference>
<organism evidence="2 3">
    <name type="scientific">Fusobacterium varium ATCC 27725</name>
    <dbReference type="NCBI Taxonomy" id="469618"/>
    <lineage>
        <taxon>Bacteria</taxon>
        <taxon>Fusobacteriati</taxon>
        <taxon>Fusobacteriota</taxon>
        <taxon>Fusobacteriia</taxon>
        <taxon>Fusobacteriales</taxon>
        <taxon>Fusobacteriaceae</taxon>
        <taxon>Fusobacterium</taxon>
    </lineage>
</organism>
<keyword evidence="1" id="KW-0175">Coiled coil</keyword>
<dbReference type="Proteomes" id="UP000241238">
    <property type="component" value="Plasmid pFvar_27725"/>
</dbReference>
<protein>
    <submittedName>
        <fullName evidence="2">Uncharacterized protein</fullName>
    </submittedName>
</protein>
<accession>A0ABM6U816</accession>
<dbReference type="GeneID" id="77469367"/>
<proteinExistence type="predicted"/>
<dbReference type="EMBL" id="CP028104">
    <property type="protein sequence ID" value="AVQ32606.1"/>
    <property type="molecule type" value="Genomic_DNA"/>
</dbReference>
<geneLocation type="plasmid" evidence="3">
    <name>pfvar_27725</name>
</geneLocation>
<evidence type="ECO:0000313" key="3">
    <source>
        <dbReference type="Proteomes" id="UP000241238"/>
    </source>
</evidence>